<evidence type="ECO:0000313" key="4">
    <source>
        <dbReference type="Proteomes" id="UP001321473"/>
    </source>
</evidence>
<evidence type="ECO:0000313" key="3">
    <source>
        <dbReference type="EMBL" id="KAK8768838.1"/>
    </source>
</evidence>
<dbReference type="EMBL" id="JARKHS020023394">
    <property type="protein sequence ID" value="KAK8768838.1"/>
    <property type="molecule type" value="Genomic_DNA"/>
</dbReference>
<dbReference type="InterPro" id="IPR031167">
    <property type="entry name" value="G_OBG"/>
</dbReference>
<accession>A0AAQ4E298</accession>
<dbReference type="InterPro" id="IPR027417">
    <property type="entry name" value="P-loop_NTPase"/>
</dbReference>
<proteinExistence type="predicted"/>
<dbReference type="AlphaFoldDB" id="A0AAQ4E298"/>
<dbReference type="PROSITE" id="PS51710">
    <property type="entry name" value="G_OBG"/>
    <property type="match status" value="1"/>
</dbReference>
<comment type="caution">
    <text evidence="3">The sequence shown here is derived from an EMBL/GenBank/DDBJ whole genome shotgun (WGS) entry which is preliminary data.</text>
</comment>
<sequence length="121" mass="13589">LVEGAHQNRGLGHAFLRHAERCDCLLFVVDLECSDPAAQYSVLLKELELYRQGFTDGHHAVVANKVDVPEAMGRLEVLRERIDGRYPLFAVSAKFGTNLLSVLNYIRSAYDATVDRKEKLS</sequence>
<organism evidence="3 4">
    <name type="scientific">Amblyomma americanum</name>
    <name type="common">Lone star tick</name>
    <dbReference type="NCBI Taxonomy" id="6943"/>
    <lineage>
        <taxon>Eukaryota</taxon>
        <taxon>Metazoa</taxon>
        <taxon>Ecdysozoa</taxon>
        <taxon>Arthropoda</taxon>
        <taxon>Chelicerata</taxon>
        <taxon>Arachnida</taxon>
        <taxon>Acari</taxon>
        <taxon>Parasitiformes</taxon>
        <taxon>Ixodida</taxon>
        <taxon>Ixodoidea</taxon>
        <taxon>Ixodidae</taxon>
        <taxon>Amblyomminae</taxon>
        <taxon>Amblyomma</taxon>
    </lineage>
</organism>
<gene>
    <name evidence="3" type="ORF">V5799_014696</name>
</gene>
<dbReference type="Gene3D" id="3.40.50.300">
    <property type="entry name" value="P-loop containing nucleotide triphosphate hydrolases"/>
    <property type="match status" value="1"/>
</dbReference>
<keyword evidence="1" id="KW-0547">Nucleotide-binding</keyword>
<dbReference type="InterPro" id="IPR045086">
    <property type="entry name" value="OBG_GTPase"/>
</dbReference>
<dbReference type="GO" id="GO:0003924">
    <property type="term" value="F:GTPase activity"/>
    <property type="evidence" value="ECO:0007669"/>
    <property type="project" value="InterPro"/>
</dbReference>
<dbReference type="Proteomes" id="UP001321473">
    <property type="component" value="Unassembled WGS sequence"/>
</dbReference>
<dbReference type="GO" id="GO:0005525">
    <property type="term" value="F:GTP binding"/>
    <property type="evidence" value="ECO:0007669"/>
    <property type="project" value="InterPro"/>
</dbReference>
<protein>
    <recommendedName>
        <fullName evidence="2">OBG-type G domain-containing protein</fullName>
    </recommendedName>
</protein>
<reference evidence="3 4" key="1">
    <citation type="journal article" date="2023" name="Arcadia Sci">
        <title>De novo assembly of a long-read Amblyomma americanum tick genome.</title>
        <authorList>
            <person name="Chou S."/>
            <person name="Poskanzer K.E."/>
            <person name="Rollins M."/>
            <person name="Thuy-Boun P.S."/>
        </authorList>
    </citation>
    <scope>NUCLEOTIDE SEQUENCE [LARGE SCALE GENOMIC DNA]</scope>
    <source>
        <strain evidence="3">F_SG_1</strain>
        <tissue evidence="3">Salivary glands</tissue>
    </source>
</reference>
<dbReference type="PANTHER" id="PTHR11702:SF31">
    <property type="entry name" value="MITOCHONDRIAL RIBOSOME-ASSOCIATED GTPASE 2"/>
    <property type="match status" value="1"/>
</dbReference>
<keyword evidence="4" id="KW-1185">Reference proteome</keyword>
<feature type="non-terminal residue" evidence="3">
    <location>
        <position position="1"/>
    </location>
</feature>
<evidence type="ECO:0000256" key="1">
    <source>
        <dbReference type="ARBA" id="ARBA00022741"/>
    </source>
</evidence>
<dbReference type="PANTHER" id="PTHR11702">
    <property type="entry name" value="DEVELOPMENTALLY REGULATED GTP-BINDING PROTEIN-RELATED"/>
    <property type="match status" value="1"/>
</dbReference>
<dbReference type="SUPFAM" id="SSF52540">
    <property type="entry name" value="P-loop containing nucleoside triphosphate hydrolases"/>
    <property type="match status" value="1"/>
</dbReference>
<dbReference type="GO" id="GO:0005739">
    <property type="term" value="C:mitochondrion"/>
    <property type="evidence" value="ECO:0007669"/>
    <property type="project" value="TreeGrafter"/>
</dbReference>
<evidence type="ECO:0000259" key="2">
    <source>
        <dbReference type="PROSITE" id="PS51710"/>
    </source>
</evidence>
<name>A0AAQ4E298_AMBAM</name>
<feature type="domain" description="OBG-type G" evidence="2">
    <location>
        <begin position="1"/>
        <end position="111"/>
    </location>
</feature>